<comment type="subcellular location">
    <subcellularLocation>
        <location evidence="2">Cytoplasm</location>
    </subcellularLocation>
</comment>
<reference evidence="11 12" key="1">
    <citation type="submission" date="2021-03" db="EMBL/GenBank/DDBJ databases">
        <title>Enterococcal diversity collection.</title>
        <authorList>
            <person name="Gilmore M.S."/>
            <person name="Schwartzman J."/>
            <person name="Van Tyne D."/>
            <person name="Martin M."/>
            <person name="Earl A.M."/>
            <person name="Manson A.L."/>
            <person name="Straub T."/>
            <person name="Salamzade R."/>
            <person name="Saavedra J."/>
            <person name="Lebreton F."/>
            <person name="Prichula J."/>
            <person name="Schaufler K."/>
            <person name="Gaca A."/>
            <person name="Sgardioli B."/>
            <person name="Wagenaar J."/>
            <person name="Strong T."/>
        </authorList>
    </citation>
    <scope>NUCLEOTIDE SEQUENCE [LARGE SCALE GENOMIC DNA]</scope>
    <source>
        <strain evidence="11 12">669A</strain>
    </source>
</reference>
<feature type="domain" description="AB hydrolase-1" evidence="10">
    <location>
        <begin position="61"/>
        <end position="335"/>
    </location>
</feature>
<dbReference type="Pfam" id="PF00561">
    <property type="entry name" value="Abhydrolase_1"/>
    <property type="match status" value="1"/>
</dbReference>
<gene>
    <name evidence="11" type="ORF">JZO70_13315</name>
</gene>
<dbReference type="InterPro" id="IPR029058">
    <property type="entry name" value="AB_hydrolase_fold"/>
</dbReference>
<dbReference type="PANTHER" id="PTHR43722:SF1">
    <property type="entry name" value="PROLINE IMINOPEPTIDASE"/>
    <property type="match status" value="1"/>
</dbReference>
<proteinExistence type="inferred from homology"/>
<accession>A0ABS3LBY6</accession>
<evidence type="ECO:0000256" key="5">
    <source>
        <dbReference type="ARBA" id="ARBA00022438"/>
    </source>
</evidence>
<keyword evidence="5" id="KW-0031">Aminopeptidase</keyword>
<evidence type="ECO:0000313" key="12">
    <source>
        <dbReference type="Proteomes" id="UP000664601"/>
    </source>
</evidence>
<keyword evidence="12" id="KW-1185">Reference proteome</keyword>
<evidence type="ECO:0000256" key="2">
    <source>
        <dbReference type="ARBA" id="ARBA00004496"/>
    </source>
</evidence>
<dbReference type="PANTHER" id="PTHR43722">
    <property type="entry name" value="PROLINE IMINOPEPTIDASE"/>
    <property type="match status" value="1"/>
</dbReference>
<organism evidence="11 12">
    <name type="scientific">Candidatus Enterococcus moelleringii</name>
    <dbReference type="NCBI Taxonomy" id="2815325"/>
    <lineage>
        <taxon>Bacteria</taxon>
        <taxon>Bacillati</taxon>
        <taxon>Bacillota</taxon>
        <taxon>Bacilli</taxon>
        <taxon>Lactobacillales</taxon>
        <taxon>Enterococcaceae</taxon>
        <taxon>Enterococcus</taxon>
    </lineage>
</organism>
<keyword evidence="7" id="KW-0645">Protease</keyword>
<evidence type="ECO:0000256" key="6">
    <source>
        <dbReference type="ARBA" id="ARBA00022490"/>
    </source>
</evidence>
<dbReference type="RefSeq" id="WP_207674079.1">
    <property type="nucleotide sequence ID" value="NZ_JAFREM010000020.1"/>
</dbReference>
<evidence type="ECO:0000259" key="10">
    <source>
        <dbReference type="Pfam" id="PF00561"/>
    </source>
</evidence>
<evidence type="ECO:0000256" key="8">
    <source>
        <dbReference type="ARBA" id="ARBA00022801"/>
    </source>
</evidence>
<evidence type="ECO:0000256" key="3">
    <source>
        <dbReference type="ARBA" id="ARBA00010088"/>
    </source>
</evidence>
<evidence type="ECO:0000256" key="1">
    <source>
        <dbReference type="ARBA" id="ARBA00001585"/>
    </source>
</evidence>
<dbReference type="Proteomes" id="UP000664601">
    <property type="component" value="Unassembled WGS sequence"/>
</dbReference>
<sequence>MILFVFIGLLVILFLIWGITRYNNAQKYKIQSPSGVQKSSYVRLGGIQQFVQIRGQDRSNPVIIVLHGGPGNNMGYYSYAWQADLESDYTIVHWDQRGCGNTYFQNKAATKPTFDLLLSDLDALVNSICGEYGQEKVIIMGHSWGTLLGGIYAGQHPEKVAAYVGVGQFNDVWQSEEFAAEEAALLAKAAGKLDTAKKIQEQFQLVRSSERLDMRDVLSLRQLTGKFLPEGENTSFSDRVFSPYLTFNDVKWFFAPIVNFEKYIELQNDLYRSLYSQKGLSSYNYTAFKVPVIIIAGDCDWITPYQKSREYFDQLIAPKKEFITIENAGHIPFIPGQFGKLLQGALREVL</sequence>
<evidence type="ECO:0000256" key="9">
    <source>
        <dbReference type="ARBA" id="ARBA00029605"/>
    </source>
</evidence>
<comment type="similarity">
    <text evidence="3">Belongs to the peptidase S33 family.</text>
</comment>
<dbReference type="EMBL" id="JAFREM010000020">
    <property type="protein sequence ID" value="MBO1307150.1"/>
    <property type="molecule type" value="Genomic_DNA"/>
</dbReference>
<comment type="caution">
    <text evidence="11">The sequence shown here is derived from an EMBL/GenBank/DDBJ whole genome shotgun (WGS) entry which is preliminary data.</text>
</comment>
<dbReference type="SUPFAM" id="SSF53474">
    <property type="entry name" value="alpha/beta-Hydrolases"/>
    <property type="match status" value="1"/>
</dbReference>
<keyword evidence="6" id="KW-0963">Cytoplasm</keyword>
<name>A0ABS3LBY6_9ENTE</name>
<dbReference type="GO" id="GO:0016787">
    <property type="term" value="F:hydrolase activity"/>
    <property type="evidence" value="ECO:0007669"/>
    <property type="project" value="UniProtKB-KW"/>
</dbReference>
<dbReference type="EC" id="3.4.11.5" evidence="4"/>
<comment type="catalytic activity">
    <reaction evidence="1">
        <text>Release of N-terminal proline from a peptide.</text>
        <dbReference type="EC" id="3.4.11.5"/>
    </reaction>
</comment>
<dbReference type="InterPro" id="IPR000073">
    <property type="entry name" value="AB_hydrolase_1"/>
</dbReference>
<dbReference type="Gene3D" id="3.40.50.1820">
    <property type="entry name" value="alpha/beta hydrolase"/>
    <property type="match status" value="1"/>
</dbReference>
<evidence type="ECO:0000256" key="4">
    <source>
        <dbReference type="ARBA" id="ARBA00012568"/>
    </source>
</evidence>
<dbReference type="InterPro" id="IPR005944">
    <property type="entry name" value="Pro_iminopeptidase"/>
</dbReference>
<dbReference type="InterPro" id="IPR002410">
    <property type="entry name" value="Peptidase_S33"/>
</dbReference>
<dbReference type="PRINTS" id="PR00793">
    <property type="entry name" value="PROAMNOPTASE"/>
</dbReference>
<evidence type="ECO:0000313" key="11">
    <source>
        <dbReference type="EMBL" id="MBO1307150.1"/>
    </source>
</evidence>
<evidence type="ECO:0000256" key="7">
    <source>
        <dbReference type="ARBA" id="ARBA00022670"/>
    </source>
</evidence>
<keyword evidence="8 11" id="KW-0378">Hydrolase</keyword>
<protein>
    <recommendedName>
        <fullName evidence="4">prolyl aminopeptidase</fullName>
        <ecNumber evidence="4">3.4.11.5</ecNumber>
    </recommendedName>
    <alternativeName>
        <fullName evidence="9">Prolyl aminopeptidase</fullName>
    </alternativeName>
</protein>